<evidence type="ECO:0000313" key="3">
    <source>
        <dbReference type="Proteomes" id="UP000280698"/>
    </source>
</evidence>
<feature type="region of interest" description="Disordered" evidence="1">
    <location>
        <begin position="325"/>
        <end position="355"/>
    </location>
</feature>
<dbReference type="Proteomes" id="UP000280698">
    <property type="component" value="Unassembled WGS sequence"/>
</dbReference>
<evidence type="ECO:0000256" key="1">
    <source>
        <dbReference type="SAM" id="MobiDB-lite"/>
    </source>
</evidence>
<sequence length="560" mass="62058">TYSGQDSACQFGSAFPDPDNNTKRCFPQWYTPQQAPAGWSWWHKYRVDKVVEKDLVGGSPDVEHAYTYSTVGASTAVLWGHDDGPATWTTPLAQRSWADWRGYPTVTVTTGPSSGPKTETKSLYFRGLKDDYTDTGENRTSTITNSNGEVWQDEKYRAGFLHQTVEYEAPGGQELKRTIWDPTSYQTGQRTLSDTWAIPTVHTSYINRIAKERTWTWLAVTGTWRTTSKTNTWNPTYGVITQVDDQGDTATTADDLCERTWYTFNTTKYLIDFPNREETVGVNCATTPSYPADAVEDTRTYYDGAASYTTAPTTGNATRTDKVASYAGSTPNPVKTSTTGYDAWGRETSSGDELDRFTTKSYTQNSAGLTVTETETNPAGHVTTTTFDPALGEPVKEVDPNGKTTEASYDALGRLLKVWLPGRDKATQTPNTEYVYTVRKSGGVTAAQTKELGPNGNQISSFELYDGLLRLRQTQSTAPDGKRMIEDTSYDGRGLEAKESAFYNAASAPTDVLASFADTDVATQHRYTYDGLERRTVDAVWANNVFKWQTNTVYQGDRIG</sequence>
<accession>A0ABX9W7W7</accession>
<keyword evidence="3" id="KW-1185">Reference proteome</keyword>
<evidence type="ECO:0000313" key="2">
    <source>
        <dbReference type="EMBL" id="RNL83773.1"/>
    </source>
</evidence>
<dbReference type="NCBIfam" id="TIGR01643">
    <property type="entry name" value="YD_repeat_2x"/>
    <property type="match status" value="1"/>
</dbReference>
<protein>
    <recommendedName>
        <fullName evidence="4">YD repeat-containing protein</fullName>
    </recommendedName>
</protein>
<reference evidence="2 3" key="1">
    <citation type="submission" date="2018-11" db="EMBL/GenBank/DDBJ databases">
        <title>Micromonospora sp. PPF5-17, a new actinomycetes isolated from a hot spring soil.</title>
        <authorList>
            <person name="Thawai C."/>
        </authorList>
    </citation>
    <scope>NUCLEOTIDE SEQUENCE [LARGE SCALE GENOMIC DNA]</scope>
    <source>
        <strain evidence="2 3">PPF5-17</strain>
    </source>
</reference>
<feature type="compositionally biased region" description="Polar residues" evidence="1">
    <location>
        <begin position="327"/>
        <end position="340"/>
    </location>
</feature>
<name>A0ABX9W7W7_9ACTN</name>
<feature type="non-terminal residue" evidence="2">
    <location>
        <position position="1"/>
    </location>
</feature>
<dbReference type="InterPro" id="IPR006530">
    <property type="entry name" value="YD"/>
</dbReference>
<gene>
    <name evidence="2" type="ORF">EFE23_27775</name>
</gene>
<dbReference type="EMBL" id="RJLN01000187">
    <property type="protein sequence ID" value="RNL83773.1"/>
    <property type="molecule type" value="Genomic_DNA"/>
</dbReference>
<dbReference type="Gene3D" id="2.180.10.10">
    <property type="entry name" value="RHS repeat-associated core"/>
    <property type="match status" value="1"/>
</dbReference>
<comment type="caution">
    <text evidence="2">The sequence shown here is derived from an EMBL/GenBank/DDBJ whole genome shotgun (WGS) entry which is preliminary data.</text>
</comment>
<organism evidence="2 3">
    <name type="scientific">Micromonospora solifontis</name>
    <dbReference type="NCBI Taxonomy" id="2487138"/>
    <lineage>
        <taxon>Bacteria</taxon>
        <taxon>Bacillati</taxon>
        <taxon>Actinomycetota</taxon>
        <taxon>Actinomycetes</taxon>
        <taxon>Micromonosporales</taxon>
        <taxon>Micromonosporaceae</taxon>
        <taxon>Micromonospora</taxon>
    </lineage>
</organism>
<proteinExistence type="predicted"/>
<feature type="non-terminal residue" evidence="2">
    <location>
        <position position="560"/>
    </location>
</feature>
<evidence type="ECO:0008006" key="4">
    <source>
        <dbReference type="Google" id="ProtNLM"/>
    </source>
</evidence>